<sequence>MKYLLTFIVVLSSLSMNAQNAAGVYQIKSDSEEHSSIRTLTLNNDGTFEFHGYDKNHDVIGNKTNYYGKGTWTKEKKVITFSTEASDLDSKYTLDFNNSKARFNSKSPRDKTDRVIANFIVFYKTDVFIAQRLKLFQSSTL</sequence>
<evidence type="ECO:0000256" key="1">
    <source>
        <dbReference type="SAM" id="SignalP"/>
    </source>
</evidence>
<evidence type="ECO:0008006" key="4">
    <source>
        <dbReference type="Google" id="ProtNLM"/>
    </source>
</evidence>
<dbReference type="Proteomes" id="UP001597548">
    <property type="component" value="Unassembled WGS sequence"/>
</dbReference>
<name>A0ABW5ZXF7_9FLAO</name>
<keyword evidence="1" id="KW-0732">Signal</keyword>
<accession>A0ABW5ZXF7</accession>
<protein>
    <recommendedName>
        <fullName evidence="4">Lipocalin-like domain-containing protein</fullName>
    </recommendedName>
</protein>
<feature type="signal peptide" evidence="1">
    <location>
        <begin position="1"/>
        <end position="18"/>
    </location>
</feature>
<dbReference type="RefSeq" id="WP_194506244.1">
    <property type="nucleotide sequence ID" value="NZ_JADILU010000001.1"/>
</dbReference>
<evidence type="ECO:0000313" key="2">
    <source>
        <dbReference type="EMBL" id="MFD2916900.1"/>
    </source>
</evidence>
<gene>
    <name evidence="2" type="ORF">ACFS29_14695</name>
</gene>
<organism evidence="2 3">
    <name type="scientific">Psychroserpens luteus</name>
    <dbReference type="NCBI Taxonomy" id="1434066"/>
    <lineage>
        <taxon>Bacteria</taxon>
        <taxon>Pseudomonadati</taxon>
        <taxon>Bacteroidota</taxon>
        <taxon>Flavobacteriia</taxon>
        <taxon>Flavobacteriales</taxon>
        <taxon>Flavobacteriaceae</taxon>
        <taxon>Psychroserpens</taxon>
    </lineage>
</organism>
<comment type="caution">
    <text evidence="2">The sequence shown here is derived from an EMBL/GenBank/DDBJ whole genome shotgun (WGS) entry which is preliminary data.</text>
</comment>
<reference evidence="3" key="1">
    <citation type="journal article" date="2019" name="Int. J. Syst. Evol. Microbiol.">
        <title>The Global Catalogue of Microorganisms (GCM) 10K type strain sequencing project: providing services to taxonomists for standard genome sequencing and annotation.</title>
        <authorList>
            <consortium name="The Broad Institute Genomics Platform"/>
            <consortium name="The Broad Institute Genome Sequencing Center for Infectious Disease"/>
            <person name="Wu L."/>
            <person name="Ma J."/>
        </authorList>
    </citation>
    <scope>NUCLEOTIDE SEQUENCE [LARGE SCALE GENOMIC DNA]</scope>
    <source>
        <strain evidence="3">KCTC 32514</strain>
    </source>
</reference>
<keyword evidence="3" id="KW-1185">Reference proteome</keyword>
<feature type="chain" id="PRO_5045930307" description="Lipocalin-like domain-containing protein" evidence="1">
    <location>
        <begin position="19"/>
        <end position="141"/>
    </location>
</feature>
<proteinExistence type="predicted"/>
<evidence type="ECO:0000313" key="3">
    <source>
        <dbReference type="Proteomes" id="UP001597548"/>
    </source>
</evidence>
<dbReference type="EMBL" id="JBHUOS010000010">
    <property type="protein sequence ID" value="MFD2916900.1"/>
    <property type="molecule type" value="Genomic_DNA"/>
</dbReference>